<reference evidence="1" key="1">
    <citation type="submission" date="2021-01" db="EMBL/GenBank/DDBJ databases">
        <authorList>
            <person name="Corre E."/>
            <person name="Pelletier E."/>
            <person name="Niang G."/>
            <person name="Scheremetjew M."/>
            <person name="Finn R."/>
            <person name="Kale V."/>
            <person name="Holt S."/>
            <person name="Cochrane G."/>
            <person name="Meng A."/>
            <person name="Brown T."/>
            <person name="Cohen L."/>
        </authorList>
    </citation>
    <scope>NUCLEOTIDE SEQUENCE</scope>
    <source>
        <strain evidence="1">CCAP979/52</strain>
    </source>
</reference>
<organism evidence="1">
    <name type="scientific">Cryptomonas curvata</name>
    <dbReference type="NCBI Taxonomy" id="233186"/>
    <lineage>
        <taxon>Eukaryota</taxon>
        <taxon>Cryptophyceae</taxon>
        <taxon>Cryptomonadales</taxon>
        <taxon>Cryptomonadaceae</taxon>
        <taxon>Cryptomonas</taxon>
    </lineage>
</organism>
<accession>A0A7S0N9L0</accession>
<protein>
    <submittedName>
        <fullName evidence="1">Uncharacterized protein</fullName>
    </submittedName>
</protein>
<proteinExistence type="predicted"/>
<gene>
    <name evidence="1" type="ORF">CCUR1050_LOCUS33272</name>
</gene>
<name>A0A7S0N9L0_9CRYP</name>
<dbReference type="AlphaFoldDB" id="A0A7S0N9L0"/>
<evidence type="ECO:0000313" key="1">
    <source>
        <dbReference type="EMBL" id="CAD8664082.1"/>
    </source>
</evidence>
<sequence length="135" mass="15946">MYEIQCPQNSLHRKMQCLLQEFEIDDLGFSTSLLCGCLEIDARNWVANYDSNNGHDTHVFCRCSLKSSDLFYGMRLLNNRRSHNQDPYRSILADATSHTYQNIHQPELWCIDPDYLRFRPTEGLEMRVNRQTQQL</sequence>
<dbReference type="EMBL" id="HBEZ01060558">
    <property type="protein sequence ID" value="CAD8664082.1"/>
    <property type="molecule type" value="Transcribed_RNA"/>
</dbReference>